<dbReference type="EMBL" id="AK342042">
    <property type="protein sequence ID" value="BAH72228.1"/>
    <property type="molecule type" value="mRNA"/>
</dbReference>
<name>C4WWF8_ACYPI</name>
<dbReference type="GO" id="GO:0070971">
    <property type="term" value="C:endoplasmic reticulum exit site"/>
    <property type="evidence" value="ECO:0007669"/>
    <property type="project" value="TreeGrafter"/>
</dbReference>
<dbReference type="PROSITE" id="PS51745">
    <property type="entry name" value="PB1"/>
    <property type="match status" value="1"/>
</dbReference>
<evidence type="ECO:0000313" key="2">
    <source>
        <dbReference type="EMBL" id="BAH72228.1"/>
    </source>
</evidence>
<dbReference type="InterPro" id="IPR034857">
    <property type="entry name" value="PB1_TFG"/>
</dbReference>
<proteinExistence type="evidence at transcript level"/>
<dbReference type="Pfam" id="PF00564">
    <property type="entry name" value="PB1"/>
    <property type="match status" value="1"/>
</dbReference>
<accession>C4WWF8</accession>
<dbReference type="InterPro" id="IPR033512">
    <property type="entry name" value="TFG"/>
</dbReference>
<gene>
    <name evidence="2" type="primary">ACYPI008979</name>
</gene>
<dbReference type="PANTHER" id="PTHR15335:SF7">
    <property type="entry name" value="PROTEIN TFG"/>
    <property type="match status" value="1"/>
</dbReference>
<dbReference type="SUPFAM" id="SSF54277">
    <property type="entry name" value="CAD &amp; PB1 domains"/>
    <property type="match status" value="1"/>
</dbReference>
<organism evidence="2">
    <name type="scientific">Acyrthosiphon pisum</name>
    <name type="common">Pea aphid</name>
    <dbReference type="NCBI Taxonomy" id="7029"/>
    <lineage>
        <taxon>Eukaryota</taxon>
        <taxon>Metazoa</taxon>
        <taxon>Ecdysozoa</taxon>
        <taxon>Arthropoda</taxon>
        <taxon>Hexapoda</taxon>
        <taxon>Insecta</taxon>
        <taxon>Pterygota</taxon>
        <taxon>Neoptera</taxon>
        <taxon>Paraneoptera</taxon>
        <taxon>Hemiptera</taxon>
        <taxon>Sternorrhyncha</taxon>
        <taxon>Aphidomorpha</taxon>
        <taxon>Aphidoidea</taxon>
        <taxon>Aphididae</taxon>
        <taxon>Macrosiphini</taxon>
        <taxon>Acyrthosiphon</taxon>
    </lineage>
</organism>
<dbReference type="GO" id="GO:0048208">
    <property type="term" value="P:COPII vesicle coating"/>
    <property type="evidence" value="ECO:0007669"/>
    <property type="project" value="InterPro"/>
</dbReference>
<dbReference type="Gene3D" id="3.10.20.90">
    <property type="entry name" value="Phosphatidylinositol 3-kinase Catalytic Subunit, Chain A, domain 1"/>
    <property type="match status" value="1"/>
</dbReference>
<dbReference type="OrthoDB" id="1594986at2759"/>
<dbReference type="SMART" id="SM00666">
    <property type="entry name" value="PB1"/>
    <property type="match status" value="1"/>
</dbReference>
<dbReference type="InterPro" id="IPR000270">
    <property type="entry name" value="PB1_dom"/>
</dbReference>
<dbReference type="CDD" id="cd06401">
    <property type="entry name" value="PB1_TFG"/>
    <property type="match status" value="1"/>
</dbReference>
<dbReference type="PANTHER" id="PTHR15335">
    <property type="entry name" value="PROTEIN TFG"/>
    <property type="match status" value="1"/>
</dbReference>
<feature type="domain" description="PB1" evidence="1">
    <location>
        <begin position="16"/>
        <end position="97"/>
    </location>
</feature>
<reference evidence="2" key="1">
    <citation type="submission" date="2009-06" db="EMBL/GenBank/DDBJ databases">
        <title>A full-length cDNA resource of the pea aphid, Acyrthosiphon pisum.</title>
        <authorList>
            <person name="Shigenobu S."/>
            <person name="Nakabachi A."/>
            <person name="Richards S."/>
        </authorList>
    </citation>
    <scope>NUCLEOTIDE SEQUENCE</scope>
    <source>
        <strain evidence="2">LSR1</strain>
        <tissue evidence="2">Whole body</tissue>
    </source>
</reference>
<dbReference type="GO" id="GO:0042802">
    <property type="term" value="F:identical protein binding"/>
    <property type="evidence" value="ECO:0007669"/>
    <property type="project" value="InterPro"/>
</dbReference>
<dbReference type="AlphaFoldDB" id="C4WWF8"/>
<sequence length="132" mass="15335">MDSDKSTFQPIDLVGKVIIKVQLGDDIRKVLIHNESITYDELLLMMQRIFNGKLTANDDLTIKYKDEDGDLVTVFDSQDLSFALQTSRVLKLQVFMNNLSYQERLKSKLNPDELKKTIARNKRCCDMVIRYN</sequence>
<evidence type="ECO:0000259" key="1">
    <source>
        <dbReference type="PROSITE" id="PS51745"/>
    </source>
</evidence>
<protein>
    <submittedName>
        <fullName evidence="2">ACYPI008979 protein</fullName>
    </submittedName>
</protein>
<dbReference type="InterPro" id="IPR053793">
    <property type="entry name" value="PB1-like"/>
</dbReference>